<keyword evidence="3" id="KW-1185">Reference proteome</keyword>
<sequence>MTLINYSEPTQPDANNNLQVTTLYKGILAGRLGAHPDTLWATGASYIYQTTQFPASETKYHNYYLLVRVGSYFGACAHIPQQLDMQAAAELSGLPLHTVLKDERLPVQIAAMDAYLGAIYPHKDYCTRMIELPAGTPVQRAEARDALIAEMAGIKENQQVALIGVVNPLVQAIKLRGGICLPCDLQLEKTQWGEVVEKDMEKVLDRADSVICTAMTLSNGTFDRILAVVRARKIPLTVYAQTGSAVVARFVNRGVTNLIAEPFPFTQFNAAASRVYCYKATD</sequence>
<gene>
    <name evidence="2" type="ORF">SAMN04488502_1011016</name>
</gene>
<dbReference type="InterPro" id="IPR007161">
    <property type="entry name" value="DUF364"/>
</dbReference>
<reference evidence="2 3" key="1">
    <citation type="submission" date="2016-10" db="EMBL/GenBank/DDBJ databases">
        <authorList>
            <person name="de Groot N.N."/>
        </authorList>
    </citation>
    <scope>NUCLEOTIDE SEQUENCE [LARGE SCALE GENOMIC DNA]</scope>
    <source>
        <strain evidence="2 3">DSM 1736</strain>
    </source>
</reference>
<dbReference type="EMBL" id="FNHB01000001">
    <property type="protein sequence ID" value="SDL85950.1"/>
    <property type="molecule type" value="Genomic_DNA"/>
</dbReference>
<evidence type="ECO:0000259" key="1">
    <source>
        <dbReference type="Pfam" id="PF04016"/>
    </source>
</evidence>
<feature type="domain" description="Putative heavy-metal chelation" evidence="1">
    <location>
        <begin position="150"/>
        <end position="235"/>
    </location>
</feature>
<name>A0A1G9NHW5_9FIRM</name>
<evidence type="ECO:0000313" key="2">
    <source>
        <dbReference type="EMBL" id="SDL85950.1"/>
    </source>
</evidence>
<protein>
    <submittedName>
        <fullName evidence="2">Putative heavy-metal chelation</fullName>
    </submittedName>
</protein>
<dbReference type="SUPFAM" id="SSF159713">
    <property type="entry name" value="Dhaf3308-like"/>
    <property type="match status" value="1"/>
</dbReference>
<proteinExistence type="predicted"/>
<evidence type="ECO:0000313" key="3">
    <source>
        <dbReference type="Proteomes" id="UP000214880"/>
    </source>
</evidence>
<dbReference type="Gene3D" id="3.40.50.11590">
    <property type="match status" value="1"/>
</dbReference>
<dbReference type="Proteomes" id="UP000214880">
    <property type="component" value="Unassembled WGS sequence"/>
</dbReference>
<accession>A0A1G9NHW5</accession>
<dbReference type="RefSeq" id="WP_217636835.1">
    <property type="nucleotide sequence ID" value="NZ_FNHB01000001.1"/>
</dbReference>
<dbReference type="AlphaFoldDB" id="A0A1G9NHW5"/>
<dbReference type="Pfam" id="PF04016">
    <property type="entry name" value="DUF364"/>
    <property type="match status" value="1"/>
</dbReference>
<organism evidence="2 3">
    <name type="scientific">Dendrosporobacter quercicolus</name>
    <dbReference type="NCBI Taxonomy" id="146817"/>
    <lineage>
        <taxon>Bacteria</taxon>
        <taxon>Bacillati</taxon>
        <taxon>Bacillota</taxon>
        <taxon>Negativicutes</taxon>
        <taxon>Selenomonadales</taxon>
        <taxon>Sporomusaceae</taxon>
        <taxon>Dendrosporobacter</taxon>
    </lineage>
</organism>